<sequence>MTTPHAGTAIRVAFDPQPSLDYYLIHGSAGEPEVILVEEFVLGEDHSAVRLDSAGWTSTDRRWRGSAAVSRGIRVDANLRSRVVATSRPDVEIIFRQLGGGELPDEETLRGYVHDGEPLSTSAPLRLGSGRAAAGFREKRVYRILFANDLGADGLAILQAGWRMTRPENVADPQGRVVGTAHLHVGDDSFAWDLRRIGIGAAWCVDLTANLVSRGDAIGPLLRELTTTMRRQGLIPVTIERFS</sequence>
<protein>
    <submittedName>
        <fullName evidence="1">Uncharacterized protein</fullName>
    </submittedName>
</protein>
<accession>A0ABX0Y1F2</accession>
<comment type="caution">
    <text evidence="1">The sequence shown here is derived from an EMBL/GenBank/DDBJ whole genome shotgun (WGS) entry which is preliminary data.</text>
</comment>
<proteinExistence type="predicted"/>
<organism evidence="1 2">
    <name type="scientific">Planosporangium thailandense</name>
    <dbReference type="NCBI Taxonomy" id="765197"/>
    <lineage>
        <taxon>Bacteria</taxon>
        <taxon>Bacillati</taxon>
        <taxon>Actinomycetota</taxon>
        <taxon>Actinomycetes</taxon>
        <taxon>Micromonosporales</taxon>
        <taxon>Micromonosporaceae</taxon>
        <taxon>Planosporangium</taxon>
    </lineage>
</organism>
<keyword evidence="2" id="KW-1185">Reference proteome</keyword>
<dbReference type="EMBL" id="JAATVY010000010">
    <property type="protein sequence ID" value="NJC71243.1"/>
    <property type="molecule type" value="Genomic_DNA"/>
</dbReference>
<dbReference type="Proteomes" id="UP000722989">
    <property type="component" value="Unassembled WGS sequence"/>
</dbReference>
<gene>
    <name evidence="1" type="ORF">HC031_16200</name>
</gene>
<name>A0ABX0Y1F2_9ACTN</name>
<evidence type="ECO:0000313" key="2">
    <source>
        <dbReference type="Proteomes" id="UP000722989"/>
    </source>
</evidence>
<dbReference type="RefSeq" id="WP_167926046.1">
    <property type="nucleotide sequence ID" value="NZ_JAATVY010000010.1"/>
</dbReference>
<reference evidence="1 2" key="1">
    <citation type="submission" date="2020-03" db="EMBL/GenBank/DDBJ databases">
        <title>WGS of the type strain of Planosporangium spp.</title>
        <authorList>
            <person name="Thawai C."/>
        </authorList>
    </citation>
    <scope>NUCLEOTIDE SEQUENCE [LARGE SCALE GENOMIC DNA]</scope>
    <source>
        <strain evidence="1 2">TBRC 5610</strain>
    </source>
</reference>
<evidence type="ECO:0000313" key="1">
    <source>
        <dbReference type="EMBL" id="NJC71243.1"/>
    </source>
</evidence>